<evidence type="ECO:0000256" key="4">
    <source>
        <dbReference type="ARBA" id="ARBA00022741"/>
    </source>
</evidence>
<dbReference type="GO" id="GO:0032968">
    <property type="term" value="P:positive regulation of transcription elongation by RNA polymerase II"/>
    <property type="evidence" value="ECO:0007669"/>
    <property type="project" value="TreeGrafter"/>
</dbReference>
<keyword evidence="5" id="KW-0418">Kinase</keyword>
<feature type="region of interest" description="Disordered" evidence="8">
    <location>
        <begin position="487"/>
        <end position="506"/>
    </location>
</feature>
<feature type="binding site" evidence="7">
    <location>
        <position position="117"/>
    </location>
    <ligand>
        <name>ATP</name>
        <dbReference type="ChEBI" id="CHEBI:30616"/>
    </ligand>
</feature>
<evidence type="ECO:0000313" key="11">
    <source>
        <dbReference type="Proteomes" id="UP001234989"/>
    </source>
</evidence>
<dbReference type="GO" id="GO:0005634">
    <property type="term" value="C:nucleus"/>
    <property type="evidence" value="ECO:0007669"/>
    <property type="project" value="TreeGrafter"/>
</dbReference>
<keyword evidence="11" id="KW-1185">Reference proteome</keyword>
<dbReference type="InterPro" id="IPR008271">
    <property type="entry name" value="Ser/Thr_kinase_AS"/>
</dbReference>
<sequence length="559" mass="63104">MGSSHGKSSTIRNRSVEGTVSSDVVEICVAEEKEEILHTRRWKLNPRLSRGVPKGIEGELVVAGWPNWLVSVAGDTLNGWLPRRADTFEKLDKIGQGTYSNVYKGRDLLLNKVVALKKVRFDNLDPESVKFMAREIILLRRLGDHPNVIKLEGVVTSKMSCSLYLVFDCMEYDLNAIQEQEEIKCYMNQLLKGLDHCHSRGILHRDVKTSNLLVNKDGILKIADFGLSTFFDPEQSIPLTSRIVTLFYRPPELLLGSNYYGVGVDLWGVGCVLGELFTGKPIMPGRTEVEQLHKIFKLCGSPSDDFWQKIKLPNAEMLKPIEPYRRILHTTFHDLPAAAVGLMDTLLSIRAEYRGTAALALQNEFFTTEPFACDPSSLPQCPPSKEINAKKTEIEGSRVRSYARDKSVRAVPAPEANAELKSNIDRRQLIAHSETWNRLEKTNEYVSGGVINEGTNSSTFFQVSSRKEGSENYTQREIRKEPIHDIKGKKKWSGPLPVPSDKMHESDGLDLVEDDQYFGPLPSASKPIDVDRIIREHDRQIQESVERAKQQKKLAKARY</sequence>
<dbReference type="FunFam" id="3.30.200.20:FF:000021">
    <property type="entry name" value="probable serine/threonine-protein kinase At1g54610"/>
    <property type="match status" value="1"/>
</dbReference>
<dbReference type="InterPro" id="IPR017441">
    <property type="entry name" value="Protein_kinase_ATP_BS"/>
</dbReference>
<evidence type="ECO:0000256" key="8">
    <source>
        <dbReference type="SAM" id="MobiDB-lite"/>
    </source>
</evidence>
<evidence type="ECO:0000256" key="2">
    <source>
        <dbReference type="ARBA" id="ARBA00022527"/>
    </source>
</evidence>
<organism evidence="10 11">
    <name type="scientific">Solanum verrucosum</name>
    <dbReference type="NCBI Taxonomy" id="315347"/>
    <lineage>
        <taxon>Eukaryota</taxon>
        <taxon>Viridiplantae</taxon>
        <taxon>Streptophyta</taxon>
        <taxon>Embryophyta</taxon>
        <taxon>Tracheophyta</taxon>
        <taxon>Spermatophyta</taxon>
        <taxon>Magnoliopsida</taxon>
        <taxon>eudicotyledons</taxon>
        <taxon>Gunneridae</taxon>
        <taxon>Pentapetalae</taxon>
        <taxon>asterids</taxon>
        <taxon>lamiids</taxon>
        <taxon>Solanales</taxon>
        <taxon>Solanaceae</taxon>
        <taxon>Solanoideae</taxon>
        <taxon>Solaneae</taxon>
        <taxon>Solanum</taxon>
    </lineage>
</organism>
<gene>
    <name evidence="10" type="ORF">MTR67_030226</name>
</gene>
<evidence type="ECO:0000256" key="5">
    <source>
        <dbReference type="ARBA" id="ARBA00022777"/>
    </source>
</evidence>
<dbReference type="GO" id="GO:0000307">
    <property type="term" value="C:cyclin-dependent protein kinase holoenzyme complex"/>
    <property type="evidence" value="ECO:0007669"/>
    <property type="project" value="TreeGrafter"/>
</dbReference>
<dbReference type="InterPro" id="IPR011009">
    <property type="entry name" value="Kinase-like_dom_sf"/>
</dbReference>
<dbReference type="PROSITE" id="PS00107">
    <property type="entry name" value="PROTEIN_KINASE_ATP"/>
    <property type="match status" value="1"/>
</dbReference>
<evidence type="ECO:0000313" key="10">
    <source>
        <dbReference type="EMBL" id="WMV36841.1"/>
    </source>
</evidence>
<dbReference type="GO" id="GO:0005524">
    <property type="term" value="F:ATP binding"/>
    <property type="evidence" value="ECO:0007669"/>
    <property type="project" value="UniProtKB-UniRule"/>
</dbReference>
<name>A0AAF0R7B2_SOLVR</name>
<dbReference type="PANTHER" id="PTHR24056:SF526">
    <property type="entry name" value="PROTEIN KINASE DOMAIN-CONTAINING PROTEIN"/>
    <property type="match status" value="1"/>
</dbReference>
<reference evidence="10" key="1">
    <citation type="submission" date="2023-08" db="EMBL/GenBank/DDBJ databases">
        <title>A de novo genome assembly of Solanum verrucosum Schlechtendal, a Mexican diploid species geographically isolated from the other diploid A-genome species in potato relatives.</title>
        <authorList>
            <person name="Hosaka K."/>
        </authorList>
    </citation>
    <scope>NUCLEOTIDE SEQUENCE</scope>
    <source>
        <tissue evidence="10">Young leaves</tissue>
    </source>
</reference>
<dbReference type="FunFam" id="1.10.510.10:FF:000624">
    <property type="entry name" value="Mitogen-activated protein kinase"/>
    <property type="match status" value="1"/>
</dbReference>
<evidence type="ECO:0000256" key="1">
    <source>
        <dbReference type="ARBA" id="ARBA00006485"/>
    </source>
</evidence>
<evidence type="ECO:0000259" key="9">
    <source>
        <dbReference type="PROSITE" id="PS50011"/>
    </source>
</evidence>
<keyword evidence="6 7" id="KW-0067">ATP-binding</keyword>
<dbReference type="InterPro" id="IPR000719">
    <property type="entry name" value="Prot_kinase_dom"/>
</dbReference>
<dbReference type="PROSITE" id="PS00108">
    <property type="entry name" value="PROTEIN_KINASE_ST"/>
    <property type="match status" value="1"/>
</dbReference>
<evidence type="ECO:0000256" key="7">
    <source>
        <dbReference type="PROSITE-ProRule" id="PRU10141"/>
    </source>
</evidence>
<dbReference type="InterPro" id="IPR050108">
    <property type="entry name" value="CDK"/>
</dbReference>
<feature type="domain" description="Protein kinase" evidence="9">
    <location>
        <begin position="88"/>
        <end position="366"/>
    </location>
</feature>
<dbReference type="SMART" id="SM00220">
    <property type="entry name" value="S_TKc"/>
    <property type="match status" value="1"/>
</dbReference>
<dbReference type="AlphaFoldDB" id="A0AAF0R7B2"/>
<protein>
    <recommendedName>
        <fullName evidence="9">Protein kinase domain-containing protein</fullName>
    </recommendedName>
</protein>
<keyword evidence="4 7" id="KW-0547">Nucleotide-binding</keyword>
<dbReference type="Proteomes" id="UP001234989">
    <property type="component" value="Chromosome 7"/>
</dbReference>
<dbReference type="Gene3D" id="1.10.510.10">
    <property type="entry name" value="Transferase(Phosphotransferase) domain 1"/>
    <property type="match status" value="1"/>
</dbReference>
<dbReference type="PROSITE" id="PS50011">
    <property type="entry name" value="PROTEIN_KINASE_DOM"/>
    <property type="match status" value="1"/>
</dbReference>
<accession>A0AAF0R7B2</accession>
<dbReference type="GO" id="GO:0008353">
    <property type="term" value="F:RNA polymerase II CTD heptapeptide repeat kinase activity"/>
    <property type="evidence" value="ECO:0007669"/>
    <property type="project" value="TreeGrafter"/>
</dbReference>
<dbReference type="PANTHER" id="PTHR24056">
    <property type="entry name" value="CELL DIVISION PROTEIN KINASE"/>
    <property type="match status" value="1"/>
</dbReference>
<keyword evidence="2" id="KW-0723">Serine/threonine-protein kinase</keyword>
<dbReference type="Pfam" id="PF00069">
    <property type="entry name" value="Pkinase"/>
    <property type="match status" value="1"/>
</dbReference>
<proteinExistence type="inferred from homology"/>
<dbReference type="SUPFAM" id="SSF56112">
    <property type="entry name" value="Protein kinase-like (PK-like)"/>
    <property type="match status" value="1"/>
</dbReference>
<dbReference type="EMBL" id="CP133618">
    <property type="protein sequence ID" value="WMV36841.1"/>
    <property type="molecule type" value="Genomic_DNA"/>
</dbReference>
<dbReference type="Gene3D" id="3.30.200.20">
    <property type="entry name" value="Phosphorylase Kinase, domain 1"/>
    <property type="match status" value="1"/>
</dbReference>
<evidence type="ECO:0000256" key="3">
    <source>
        <dbReference type="ARBA" id="ARBA00022679"/>
    </source>
</evidence>
<evidence type="ECO:0000256" key="6">
    <source>
        <dbReference type="ARBA" id="ARBA00022840"/>
    </source>
</evidence>
<keyword evidence="3" id="KW-0808">Transferase</keyword>
<comment type="similarity">
    <text evidence="1">Belongs to the protein kinase superfamily. CMGC Ser/Thr protein kinase family. CDC2/CDKX subfamily.</text>
</comment>